<keyword evidence="3" id="KW-1185">Reference proteome</keyword>
<keyword evidence="1" id="KW-0812">Transmembrane</keyword>
<organism evidence="2 3">
    <name type="scientific">Blastococcus saxobsidens</name>
    <dbReference type="NCBI Taxonomy" id="138336"/>
    <lineage>
        <taxon>Bacteria</taxon>
        <taxon>Bacillati</taxon>
        <taxon>Actinomycetota</taxon>
        <taxon>Actinomycetes</taxon>
        <taxon>Geodermatophilales</taxon>
        <taxon>Geodermatophilaceae</taxon>
        <taxon>Blastococcus</taxon>
    </lineage>
</organism>
<feature type="transmembrane region" description="Helical" evidence="1">
    <location>
        <begin position="177"/>
        <end position="195"/>
    </location>
</feature>
<gene>
    <name evidence="2" type="ORF">BKA19_1484</name>
</gene>
<accession>A0A4Q7Y4K6</accession>
<evidence type="ECO:0000256" key="1">
    <source>
        <dbReference type="SAM" id="Phobius"/>
    </source>
</evidence>
<evidence type="ECO:0008006" key="4">
    <source>
        <dbReference type="Google" id="ProtNLM"/>
    </source>
</evidence>
<dbReference type="Proteomes" id="UP000292507">
    <property type="component" value="Unassembled WGS sequence"/>
</dbReference>
<proteinExistence type="predicted"/>
<sequence length="206" mass="21266">MEPTSSTTPAETTVVRTRAETVGALAMVAGALFALGALVSSAVDWAWFAILIGFGLLVYVIPQLHRVQAPADGWAGRAGSVLVAAGAGLVVALGVVFLVLEAVGDPGEPAWAEVLWMIGFLAFLVGIVLFAVGSAIGKRFPPGAPLLMLFGLVAAVAIDMATGAFFEDDSSTTEWGFFIGVPLFGLGLAWMGYALRSASPRPQVSN</sequence>
<dbReference type="OrthoDB" id="9928748at2"/>
<protein>
    <recommendedName>
        <fullName evidence="4">DUF308 domain-containing protein</fullName>
    </recommendedName>
</protein>
<dbReference type="EMBL" id="SHKV01000001">
    <property type="protein sequence ID" value="RZU31802.1"/>
    <property type="molecule type" value="Genomic_DNA"/>
</dbReference>
<evidence type="ECO:0000313" key="3">
    <source>
        <dbReference type="Proteomes" id="UP000292507"/>
    </source>
</evidence>
<keyword evidence="1" id="KW-1133">Transmembrane helix</keyword>
<feature type="transmembrane region" description="Helical" evidence="1">
    <location>
        <begin position="45"/>
        <end position="62"/>
    </location>
</feature>
<feature type="transmembrane region" description="Helical" evidence="1">
    <location>
        <begin position="144"/>
        <end position="165"/>
    </location>
</feature>
<evidence type="ECO:0000313" key="2">
    <source>
        <dbReference type="EMBL" id="RZU31802.1"/>
    </source>
</evidence>
<comment type="caution">
    <text evidence="2">The sequence shown here is derived from an EMBL/GenBank/DDBJ whole genome shotgun (WGS) entry which is preliminary data.</text>
</comment>
<feature type="transmembrane region" description="Helical" evidence="1">
    <location>
        <begin position="110"/>
        <end position="132"/>
    </location>
</feature>
<keyword evidence="1" id="KW-0472">Membrane</keyword>
<name>A0A4Q7Y4K6_9ACTN</name>
<dbReference type="AlphaFoldDB" id="A0A4Q7Y4K6"/>
<reference evidence="2 3" key="1">
    <citation type="submission" date="2019-02" db="EMBL/GenBank/DDBJ databases">
        <title>Sequencing the genomes of 1000 actinobacteria strains.</title>
        <authorList>
            <person name="Klenk H.-P."/>
        </authorList>
    </citation>
    <scope>NUCLEOTIDE SEQUENCE [LARGE SCALE GENOMIC DNA]</scope>
    <source>
        <strain evidence="2 3">DSM 44509</strain>
    </source>
</reference>
<feature type="transmembrane region" description="Helical" evidence="1">
    <location>
        <begin position="74"/>
        <end position="98"/>
    </location>
</feature>
<feature type="transmembrane region" description="Helical" evidence="1">
    <location>
        <begin position="21"/>
        <end position="39"/>
    </location>
</feature>
<dbReference type="RefSeq" id="WP_104527583.1">
    <property type="nucleotide sequence ID" value="NZ_POQT01000006.1"/>
</dbReference>